<dbReference type="EMBL" id="AGQV01000006">
    <property type="protein sequence ID" value="EHH67712.1"/>
    <property type="molecule type" value="Genomic_DNA"/>
</dbReference>
<dbReference type="STRING" id="1088869.GMO_19320"/>
<evidence type="ECO:0000313" key="2">
    <source>
        <dbReference type="Proteomes" id="UP000004949"/>
    </source>
</evidence>
<protein>
    <submittedName>
        <fullName evidence="1">Uncharacterized protein</fullName>
    </submittedName>
</protein>
<dbReference type="AlphaFoldDB" id="G6XKB6"/>
<dbReference type="Proteomes" id="UP000004949">
    <property type="component" value="Unassembled WGS sequence"/>
</dbReference>
<reference evidence="1 2" key="1">
    <citation type="submission" date="2011-10" db="EMBL/GenBank/DDBJ databases">
        <title>Genome sequence of Gluconobacter morbifer G707, isolated from Drosophila gut.</title>
        <authorList>
            <person name="Lee W.-J."/>
            <person name="Kim E.-K."/>
        </authorList>
    </citation>
    <scope>NUCLEOTIDE SEQUENCE [LARGE SCALE GENOMIC DNA]</scope>
    <source>
        <strain evidence="1 2">G707</strain>
    </source>
</reference>
<dbReference type="PATRIC" id="fig|1088869.3.peg.1927"/>
<gene>
    <name evidence="1" type="ORF">GMO_19320</name>
</gene>
<evidence type="ECO:0000313" key="1">
    <source>
        <dbReference type="EMBL" id="EHH67712.1"/>
    </source>
</evidence>
<keyword evidence="2" id="KW-1185">Reference proteome</keyword>
<name>G6XKB6_9PROT</name>
<accession>G6XKB6</accession>
<sequence>MLVDIRDSGLKKIGDLSLREPDRAFDRSKLDGLFSVLGRVENDFAVAHWVRFLQDLSAGFRKPMVRAA</sequence>
<comment type="caution">
    <text evidence="1">The sequence shown here is derived from an EMBL/GenBank/DDBJ whole genome shotgun (WGS) entry which is preliminary data.</text>
</comment>
<proteinExistence type="predicted"/>
<organism evidence="1 2">
    <name type="scientific">Gluconobacter morbifer G707</name>
    <dbReference type="NCBI Taxonomy" id="1088869"/>
    <lineage>
        <taxon>Bacteria</taxon>
        <taxon>Pseudomonadati</taxon>
        <taxon>Pseudomonadota</taxon>
        <taxon>Alphaproteobacteria</taxon>
        <taxon>Acetobacterales</taxon>
        <taxon>Acetobacteraceae</taxon>
        <taxon>Gluconobacter</taxon>
    </lineage>
</organism>